<name>A0ABW3CSP5_9FLAO</name>
<reference evidence="2" key="1">
    <citation type="journal article" date="2019" name="Int. J. Syst. Evol. Microbiol.">
        <title>The Global Catalogue of Microorganisms (GCM) 10K type strain sequencing project: providing services to taxonomists for standard genome sequencing and annotation.</title>
        <authorList>
            <consortium name="The Broad Institute Genomics Platform"/>
            <consortium name="The Broad Institute Genome Sequencing Center for Infectious Disease"/>
            <person name="Wu L."/>
            <person name="Ma J."/>
        </authorList>
    </citation>
    <scope>NUCLEOTIDE SEQUENCE [LARGE SCALE GENOMIC DNA]</scope>
    <source>
        <strain evidence="2">CCUG 62952</strain>
    </source>
</reference>
<dbReference type="EMBL" id="JBHTJH010000001">
    <property type="protein sequence ID" value="MFD0860788.1"/>
    <property type="molecule type" value="Genomic_DNA"/>
</dbReference>
<comment type="caution">
    <text evidence="1">The sequence shown here is derived from an EMBL/GenBank/DDBJ whole genome shotgun (WGS) entry which is preliminary data.</text>
</comment>
<evidence type="ECO:0000313" key="1">
    <source>
        <dbReference type="EMBL" id="MFD0860788.1"/>
    </source>
</evidence>
<sequence length="257" mass="29740">MKNYSVVVAILLTFFWGVSFSQNDLGAKFGSPVRGGNTQFSNNGFSLEGDPQAQKGWDALRKKIYNKEMITISDVKGSPYSNDNFLPATLMYDGQIEKECFARYDAYNDEVEFKEFNKENAERYALLKSANLSCRIGNDNYFYLPYFEKGVLKAGYMAKQFEGSRYWFYARDKKTIKEKKTATTSLHKTFPARFSETKEFFIGEPNKKLIQVPNSKKRILSALIKSDQQKAKKFIKEHKLDLKSEEQVIKLLKYLDQ</sequence>
<organism evidence="1 2">
    <name type="scientific">Sungkyunkwania multivorans</name>
    <dbReference type="NCBI Taxonomy" id="1173618"/>
    <lineage>
        <taxon>Bacteria</taxon>
        <taxon>Pseudomonadati</taxon>
        <taxon>Bacteroidota</taxon>
        <taxon>Flavobacteriia</taxon>
        <taxon>Flavobacteriales</taxon>
        <taxon>Flavobacteriaceae</taxon>
        <taxon>Sungkyunkwania</taxon>
    </lineage>
</organism>
<proteinExistence type="predicted"/>
<protein>
    <submittedName>
        <fullName evidence="1">Uncharacterized protein</fullName>
    </submittedName>
</protein>
<gene>
    <name evidence="1" type="ORF">ACFQ1M_01100</name>
</gene>
<keyword evidence="2" id="KW-1185">Reference proteome</keyword>
<dbReference type="Proteomes" id="UP001596978">
    <property type="component" value="Unassembled WGS sequence"/>
</dbReference>
<dbReference type="RefSeq" id="WP_386402590.1">
    <property type="nucleotide sequence ID" value="NZ_JBHTJH010000001.1"/>
</dbReference>
<accession>A0ABW3CSP5</accession>
<evidence type="ECO:0000313" key="2">
    <source>
        <dbReference type="Proteomes" id="UP001596978"/>
    </source>
</evidence>